<keyword evidence="3" id="KW-1185">Reference proteome</keyword>
<comment type="caution">
    <text evidence="2">The sequence shown here is derived from an EMBL/GenBank/DDBJ whole genome shotgun (WGS) entry which is preliminary data.</text>
</comment>
<feature type="region of interest" description="Disordered" evidence="1">
    <location>
        <begin position="18"/>
        <end position="59"/>
    </location>
</feature>
<evidence type="ECO:0000313" key="2">
    <source>
        <dbReference type="EMBL" id="KAG8191453.1"/>
    </source>
</evidence>
<evidence type="ECO:0000256" key="1">
    <source>
        <dbReference type="SAM" id="MobiDB-lite"/>
    </source>
</evidence>
<evidence type="ECO:0000313" key="3">
    <source>
        <dbReference type="Proteomes" id="UP000827092"/>
    </source>
</evidence>
<accession>A0AAV6V5V9</accession>
<protein>
    <submittedName>
        <fullName evidence="2">Uncharacterized protein</fullName>
    </submittedName>
</protein>
<dbReference type="Proteomes" id="UP000827092">
    <property type="component" value="Unassembled WGS sequence"/>
</dbReference>
<dbReference type="AlphaFoldDB" id="A0AAV6V5V9"/>
<gene>
    <name evidence="2" type="ORF">JTE90_020703</name>
</gene>
<feature type="compositionally biased region" description="Basic residues" evidence="1">
    <location>
        <begin position="20"/>
        <end position="34"/>
    </location>
</feature>
<reference evidence="2 3" key="1">
    <citation type="journal article" date="2022" name="Nat. Ecol. Evol.">
        <title>A masculinizing supergene underlies an exaggerated male reproductive morph in a spider.</title>
        <authorList>
            <person name="Hendrickx F."/>
            <person name="De Corte Z."/>
            <person name="Sonet G."/>
            <person name="Van Belleghem S.M."/>
            <person name="Kostlbacher S."/>
            <person name="Vangestel C."/>
        </authorList>
    </citation>
    <scope>NUCLEOTIDE SEQUENCE [LARGE SCALE GENOMIC DNA]</scope>
    <source>
        <strain evidence="2">W744_W776</strain>
    </source>
</reference>
<proteinExistence type="predicted"/>
<name>A0AAV6V5V9_9ARAC</name>
<sequence length="85" mass="9757">MPYLPLHPPCYHLQPECRGSHSRPGLKHYRAGRRHPLDGLPKAAWHTDEESEDSTEETRELAKSTLLGERQVKMKQVGMLREGID</sequence>
<dbReference type="EMBL" id="JAFNEN010000159">
    <property type="protein sequence ID" value="KAG8191453.1"/>
    <property type="molecule type" value="Genomic_DNA"/>
</dbReference>
<organism evidence="2 3">
    <name type="scientific">Oedothorax gibbosus</name>
    <dbReference type="NCBI Taxonomy" id="931172"/>
    <lineage>
        <taxon>Eukaryota</taxon>
        <taxon>Metazoa</taxon>
        <taxon>Ecdysozoa</taxon>
        <taxon>Arthropoda</taxon>
        <taxon>Chelicerata</taxon>
        <taxon>Arachnida</taxon>
        <taxon>Araneae</taxon>
        <taxon>Araneomorphae</taxon>
        <taxon>Entelegynae</taxon>
        <taxon>Araneoidea</taxon>
        <taxon>Linyphiidae</taxon>
        <taxon>Erigoninae</taxon>
        <taxon>Oedothorax</taxon>
    </lineage>
</organism>